<reference evidence="1" key="1">
    <citation type="journal article" date="2023" name="Mol. Phylogenet. Evol.">
        <title>Genome-scale phylogeny and comparative genomics of the fungal order Sordariales.</title>
        <authorList>
            <person name="Hensen N."/>
            <person name="Bonometti L."/>
            <person name="Westerberg I."/>
            <person name="Brannstrom I.O."/>
            <person name="Guillou S."/>
            <person name="Cros-Aarteil S."/>
            <person name="Calhoun S."/>
            <person name="Haridas S."/>
            <person name="Kuo A."/>
            <person name="Mondo S."/>
            <person name="Pangilinan J."/>
            <person name="Riley R."/>
            <person name="LaButti K."/>
            <person name="Andreopoulos B."/>
            <person name="Lipzen A."/>
            <person name="Chen C."/>
            <person name="Yan M."/>
            <person name="Daum C."/>
            <person name="Ng V."/>
            <person name="Clum A."/>
            <person name="Steindorff A."/>
            <person name="Ohm R.A."/>
            <person name="Martin F."/>
            <person name="Silar P."/>
            <person name="Natvig D.O."/>
            <person name="Lalanne C."/>
            <person name="Gautier V."/>
            <person name="Ament-Velasquez S.L."/>
            <person name="Kruys A."/>
            <person name="Hutchinson M.I."/>
            <person name="Powell A.J."/>
            <person name="Barry K."/>
            <person name="Miller A.N."/>
            <person name="Grigoriev I.V."/>
            <person name="Debuchy R."/>
            <person name="Gladieux P."/>
            <person name="Hiltunen Thoren M."/>
            <person name="Johannesson H."/>
        </authorList>
    </citation>
    <scope>NUCLEOTIDE SEQUENCE</scope>
    <source>
        <strain evidence="1">CBS 532.94</strain>
    </source>
</reference>
<proteinExistence type="predicted"/>
<organism evidence="1 2">
    <name type="scientific">Achaetomium macrosporum</name>
    <dbReference type="NCBI Taxonomy" id="79813"/>
    <lineage>
        <taxon>Eukaryota</taxon>
        <taxon>Fungi</taxon>
        <taxon>Dikarya</taxon>
        <taxon>Ascomycota</taxon>
        <taxon>Pezizomycotina</taxon>
        <taxon>Sordariomycetes</taxon>
        <taxon>Sordariomycetidae</taxon>
        <taxon>Sordariales</taxon>
        <taxon>Chaetomiaceae</taxon>
        <taxon>Achaetomium</taxon>
    </lineage>
</organism>
<gene>
    <name evidence="1" type="ORF">C8A03DRAFT_33623</name>
</gene>
<keyword evidence="2" id="KW-1185">Reference proteome</keyword>
<comment type="caution">
    <text evidence="1">The sequence shown here is derived from an EMBL/GenBank/DDBJ whole genome shotgun (WGS) entry which is preliminary data.</text>
</comment>
<sequence>MAAPLIGMSKDRFRDIRQNAITELEDGGSDADYSTATMALMVACLNHHYRDYSVYFALLNAPGLDLRAYPPYPRNSIFVFHQHGGLWSTAWIDRTKNKIVAFDGVSSTPNVINDDPRSSIAATAHLPPGATPTSSFPLHCEGLPTRPKPHVLFVKRAKRLAGRPAARRRLTGRFCFFTGTYQKPREEPRLIVHEPCNAALSQTNTEAHDNAPTSAGPTLTYDPQRHILYITEDSFDDCMGKECGYNGREWATETHHLALPFSLLVSGSYPRNATAWLSSLETLSIVYPSSPGTFSFNAARSSRMTEEELKGLTIEADYMYGTWMRDFPVRWTKSGLEHMESAEAGTDRECRLETAGDQLSPLWDHAAQRLGIRWEARCFQA</sequence>
<protein>
    <submittedName>
        <fullName evidence="1">Uncharacterized protein</fullName>
    </submittedName>
</protein>
<dbReference type="EMBL" id="MU860098">
    <property type="protein sequence ID" value="KAK4238380.1"/>
    <property type="molecule type" value="Genomic_DNA"/>
</dbReference>
<evidence type="ECO:0000313" key="1">
    <source>
        <dbReference type="EMBL" id="KAK4238380.1"/>
    </source>
</evidence>
<name>A0AAN7CAK0_9PEZI</name>
<evidence type="ECO:0000313" key="2">
    <source>
        <dbReference type="Proteomes" id="UP001303760"/>
    </source>
</evidence>
<dbReference type="AlphaFoldDB" id="A0AAN7CAK0"/>
<reference evidence="1" key="2">
    <citation type="submission" date="2023-05" db="EMBL/GenBank/DDBJ databases">
        <authorList>
            <consortium name="Lawrence Berkeley National Laboratory"/>
            <person name="Steindorff A."/>
            <person name="Hensen N."/>
            <person name="Bonometti L."/>
            <person name="Westerberg I."/>
            <person name="Brannstrom I.O."/>
            <person name="Guillou S."/>
            <person name="Cros-Aarteil S."/>
            <person name="Calhoun S."/>
            <person name="Haridas S."/>
            <person name="Kuo A."/>
            <person name="Mondo S."/>
            <person name="Pangilinan J."/>
            <person name="Riley R."/>
            <person name="Labutti K."/>
            <person name="Andreopoulos B."/>
            <person name="Lipzen A."/>
            <person name="Chen C."/>
            <person name="Yanf M."/>
            <person name="Daum C."/>
            <person name="Ng V."/>
            <person name="Clum A."/>
            <person name="Ohm R."/>
            <person name="Martin F."/>
            <person name="Silar P."/>
            <person name="Natvig D."/>
            <person name="Lalanne C."/>
            <person name="Gautier V."/>
            <person name="Ament-Velasquez S.L."/>
            <person name="Kruys A."/>
            <person name="Hutchinson M.I."/>
            <person name="Powell A.J."/>
            <person name="Barry K."/>
            <person name="Miller A.N."/>
            <person name="Grigoriev I.V."/>
            <person name="Debuchy R."/>
            <person name="Gladieux P."/>
            <person name="Thoren M.H."/>
            <person name="Johannesson H."/>
        </authorList>
    </citation>
    <scope>NUCLEOTIDE SEQUENCE</scope>
    <source>
        <strain evidence="1">CBS 532.94</strain>
    </source>
</reference>
<accession>A0AAN7CAK0</accession>
<dbReference type="Proteomes" id="UP001303760">
    <property type="component" value="Unassembled WGS sequence"/>
</dbReference>